<proteinExistence type="predicted"/>
<protein>
    <submittedName>
        <fullName evidence="2">Uncharacterized protein</fullName>
    </submittedName>
</protein>
<dbReference type="AlphaFoldDB" id="A0ABD5PH07"/>
<feature type="compositionally biased region" description="Acidic residues" evidence="1">
    <location>
        <begin position="83"/>
        <end position="97"/>
    </location>
</feature>
<evidence type="ECO:0000313" key="2">
    <source>
        <dbReference type="EMBL" id="MFC4360170.1"/>
    </source>
</evidence>
<organism evidence="2 3">
    <name type="scientific">Halobium salinum</name>
    <dbReference type="NCBI Taxonomy" id="1364940"/>
    <lineage>
        <taxon>Archaea</taxon>
        <taxon>Methanobacteriati</taxon>
        <taxon>Methanobacteriota</taxon>
        <taxon>Stenosarchaea group</taxon>
        <taxon>Halobacteria</taxon>
        <taxon>Halobacteriales</taxon>
        <taxon>Haloferacaceae</taxon>
        <taxon>Halobium</taxon>
    </lineage>
</organism>
<keyword evidence="3" id="KW-1185">Reference proteome</keyword>
<accession>A0ABD5PH07</accession>
<comment type="caution">
    <text evidence="2">The sequence shown here is derived from an EMBL/GenBank/DDBJ whole genome shotgun (WGS) entry which is preliminary data.</text>
</comment>
<name>A0ABD5PH07_9EURY</name>
<feature type="region of interest" description="Disordered" evidence="1">
    <location>
        <begin position="137"/>
        <end position="160"/>
    </location>
</feature>
<dbReference type="Proteomes" id="UP001595921">
    <property type="component" value="Unassembled WGS sequence"/>
</dbReference>
<reference evidence="2 3" key="1">
    <citation type="journal article" date="2019" name="Int. J. Syst. Evol. Microbiol.">
        <title>The Global Catalogue of Microorganisms (GCM) 10K type strain sequencing project: providing services to taxonomists for standard genome sequencing and annotation.</title>
        <authorList>
            <consortium name="The Broad Institute Genomics Platform"/>
            <consortium name="The Broad Institute Genome Sequencing Center for Infectious Disease"/>
            <person name="Wu L."/>
            <person name="Ma J."/>
        </authorList>
    </citation>
    <scope>NUCLEOTIDE SEQUENCE [LARGE SCALE GENOMIC DNA]</scope>
    <source>
        <strain evidence="2 3">CGMCC 1.12553</strain>
    </source>
</reference>
<dbReference type="RefSeq" id="WP_390208793.1">
    <property type="nucleotide sequence ID" value="NZ_JBHSDS010000011.1"/>
</dbReference>
<dbReference type="EMBL" id="JBHSDS010000011">
    <property type="protein sequence ID" value="MFC4360170.1"/>
    <property type="molecule type" value="Genomic_DNA"/>
</dbReference>
<evidence type="ECO:0000256" key="1">
    <source>
        <dbReference type="SAM" id="MobiDB-lite"/>
    </source>
</evidence>
<feature type="region of interest" description="Disordered" evidence="1">
    <location>
        <begin position="45"/>
        <end position="97"/>
    </location>
</feature>
<sequence length="160" mass="16537">MGTETVTCPLCEEYSGPARSVESHISGKADPVHKGVVGRQFRDQLEGVEATPEPTSKLREAPLEASGEGEEEESSDGGRETTVEEVDEPSSEPTEIEVVETVPPATGEGGVIPVGPMQAVAALGVGALGAFVVQQLRDSRSPSAEQSGPAFPNPGEADLV</sequence>
<evidence type="ECO:0000313" key="3">
    <source>
        <dbReference type="Proteomes" id="UP001595921"/>
    </source>
</evidence>
<gene>
    <name evidence="2" type="ORF">ACFO0N_19650</name>
</gene>